<dbReference type="Proteomes" id="UP000501891">
    <property type="component" value="Chromosome"/>
</dbReference>
<evidence type="ECO:0000256" key="3">
    <source>
        <dbReference type="ARBA" id="ARBA00022679"/>
    </source>
</evidence>
<evidence type="ECO:0000256" key="1">
    <source>
        <dbReference type="ARBA" id="ARBA00001946"/>
    </source>
</evidence>
<keyword evidence="8" id="KW-0460">Magnesium</keyword>
<evidence type="ECO:0000256" key="9">
    <source>
        <dbReference type="ARBA" id="ARBA00038276"/>
    </source>
</evidence>
<reference evidence="11" key="1">
    <citation type="submission" date="2020-04" db="EMBL/GenBank/DDBJ databases">
        <title>A desert anoxygenic phototrophic bacterium fixes CO2 using RubisCO under aerobic conditions.</title>
        <authorList>
            <person name="Tang K."/>
        </authorList>
    </citation>
    <scope>NUCLEOTIDE SEQUENCE [LARGE SCALE GENOMIC DNA]</scope>
    <source>
        <strain evidence="11">MIMtkB3</strain>
    </source>
</reference>
<evidence type="ECO:0000256" key="2">
    <source>
        <dbReference type="ARBA" id="ARBA00022649"/>
    </source>
</evidence>
<proteinExistence type="inferred from homology"/>
<dbReference type="SUPFAM" id="SSF81301">
    <property type="entry name" value="Nucleotidyltransferase"/>
    <property type="match status" value="1"/>
</dbReference>
<evidence type="ECO:0000256" key="4">
    <source>
        <dbReference type="ARBA" id="ARBA00022695"/>
    </source>
</evidence>
<dbReference type="EMBL" id="CP051775">
    <property type="protein sequence ID" value="QJE74850.1"/>
    <property type="molecule type" value="Genomic_DNA"/>
</dbReference>
<dbReference type="InterPro" id="IPR043519">
    <property type="entry name" value="NT_sf"/>
</dbReference>
<organism evidence="11 12">
    <name type="scientific">Aerophototrophica crusticola</name>
    <dbReference type="NCBI Taxonomy" id="1709002"/>
    <lineage>
        <taxon>Bacteria</taxon>
        <taxon>Pseudomonadati</taxon>
        <taxon>Pseudomonadota</taxon>
        <taxon>Alphaproteobacteria</taxon>
        <taxon>Rhodospirillales</taxon>
        <taxon>Rhodospirillaceae</taxon>
        <taxon>Aerophototrophica</taxon>
    </lineage>
</organism>
<evidence type="ECO:0000313" key="12">
    <source>
        <dbReference type="Proteomes" id="UP000501891"/>
    </source>
</evidence>
<evidence type="ECO:0000313" key="11">
    <source>
        <dbReference type="EMBL" id="QJE74850.1"/>
    </source>
</evidence>
<dbReference type="GO" id="GO:0016779">
    <property type="term" value="F:nucleotidyltransferase activity"/>
    <property type="evidence" value="ECO:0007669"/>
    <property type="project" value="UniProtKB-KW"/>
</dbReference>
<evidence type="ECO:0000256" key="7">
    <source>
        <dbReference type="ARBA" id="ARBA00022840"/>
    </source>
</evidence>
<dbReference type="PANTHER" id="PTHR33571">
    <property type="entry name" value="SSL8005 PROTEIN"/>
    <property type="match status" value="1"/>
</dbReference>
<dbReference type="AlphaFoldDB" id="A0A858RBH9"/>
<dbReference type="GO" id="GO:0005524">
    <property type="term" value="F:ATP binding"/>
    <property type="evidence" value="ECO:0007669"/>
    <property type="project" value="UniProtKB-KW"/>
</dbReference>
<gene>
    <name evidence="11" type="ORF">HHL28_09895</name>
</gene>
<keyword evidence="7" id="KW-0067">ATP-binding</keyword>
<dbReference type="KEGG" id="acru:HHL28_09895"/>
<evidence type="ECO:0000256" key="8">
    <source>
        <dbReference type="ARBA" id="ARBA00022842"/>
    </source>
</evidence>
<dbReference type="Pfam" id="PF01909">
    <property type="entry name" value="NTP_transf_2"/>
    <property type="match status" value="1"/>
</dbReference>
<dbReference type="Gene3D" id="3.30.460.10">
    <property type="entry name" value="Beta Polymerase, domain 2"/>
    <property type="match status" value="1"/>
</dbReference>
<keyword evidence="12" id="KW-1185">Reference proteome</keyword>
<accession>A0A858RBH9</accession>
<evidence type="ECO:0000259" key="10">
    <source>
        <dbReference type="Pfam" id="PF01909"/>
    </source>
</evidence>
<feature type="domain" description="Polymerase nucleotidyl transferase" evidence="10">
    <location>
        <begin position="21"/>
        <end position="98"/>
    </location>
</feature>
<protein>
    <submittedName>
        <fullName evidence="11">Nucleotidyltransferase family protein</fullName>
    </submittedName>
</protein>
<keyword evidence="3" id="KW-0808">Transferase</keyword>
<keyword evidence="6" id="KW-0547">Nucleotide-binding</keyword>
<dbReference type="GO" id="GO:0046872">
    <property type="term" value="F:metal ion binding"/>
    <property type="evidence" value="ECO:0007669"/>
    <property type="project" value="UniProtKB-KW"/>
</dbReference>
<comment type="similarity">
    <text evidence="9">Belongs to the MntA antitoxin family.</text>
</comment>
<keyword evidence="2" id="KW-1277">Toxin-antitoxin system</keyword>
<sequence>MPPNIETIRTALDRRATELARYKVRGMSVFGSVARREAGSDSDIDLLVEFDERRRPTLIDLVGLEHFLADLFQGPVDVVEATGLKPGIRDRVLRDAVKVF</sequence>
<evidence type="ECO:0000256" key="6">
    <source>
        <dbReference type="ARBA" id="ARBA00022741"/>
    </source>
</evidence>
<dbReference type="CDD" id="cd05403">
    <property type="entry name" value="NT_KNTase_like"/>
    <property type="match status" value="1"/>
</dbReference>
<dbReference type="InterPro" id="IPR002934">
    <property type="entry name" value="Polymerase_NTP_transf_dom"/>
</dbReference>
<comment type="cofactor">
    <cofactor evidence="1">
        <name>Mg(2+)</name>
        <dbReference type="ChEBI" id="CHEBI:18420"/>
    </cofactor>
</comment>
<dbReference type="InterPro" id="IPR052038">
    <property type="entry name" value="Type-VII_TA_antitoxin"/>
</dbReference>
<name>A0A858RBH9_9PROT</name>
<dbReference type="PANTHER" id="PTHR33571:SF12">
    <property type="entry name" value="BSL3053 PROTEIN"/>
    <property type="match status" value="1"/>
</dbReference>
<evidence type="ECO:0000256" key="5">
    <source>
        <dbReference type="ARBA" id="ARBA00022723"/>
    </source>
</evidence>
<keyword evidence="4" id="KW-0548">Nucleotidyltransferase</keyword>
<keyword evidence="5" id="KW-0479">Metal-binding</keyword>